<evidence type="ECO:0000313" key="3">
    <source>
        <dbReference type="Proteomes" id="UP000019132"/>
    </source>
</evidence>
<evidence type="ECO:0000256" key="1">
    <source>
        <dbReference type="SAM" id="SignalP"/>
    </source>
</evidence>
<reference evidence="2" key="3">
    <citation type="submission" date="2015-02" db="UniProtKB">
        <authorList>
            <consortium name="EnsemblProtists"/>
        </authorList>
    </citation>
    <scope>IDENTIFICATION</scope>
    <source>
        <strain evidence="2">DAOM BR144</strain>
    </source>
</reference>
<dbReference type="EnsemblProtists" id="PYU1_T011006">
    <property type="protein sequence ID" value="PYU1_T011006"/>
    <property type="gene ID" value="PYU1_G010982"/>
</dbReference>
<sequence length="595" mass="65575">MAAKLRAARTVVVGLTAAVLLVGEAAERYNDANRVAYVAQNLRRRLQTDPAVQQKTQEDNATSTAWLAKEQPKFPYLLGISPGDNPAKVVNAGERNSSFGESLATTFEALTAPSLLPEALLSRIGSRWKALKASLHADLPAEFDPRSSVLRVTLDEVLAALKELQSGSSDASDVSAEDPSPRQQQKNSFVVFFLRDFDEFSDSDAETWMNWIHAVTSAGLAHVVLPTTAGITPSKLDTLQARHNGNKNSNDKGDFVAILLRVAKGAVDTSSADEKLRELGADYGLGLHFNDSSDDDLQQGDTDQQGEAYATNQNSNMNAENEETRVILDAAGNWWSDLVAICVRLQQHGLAAIADPVDRVAVVRQVCEEYHQDTMTSILGQLHLDGSLNLLEIITSQADSGTANSTSSHHERTQENLALRALESWKCLEVVTGMAAAQQGLTSPQQFLMKETDKPIHCVHPVEALLPFQQRSEGEAKFLQLLDESILYLRPKSDVEIGVVPCTATSLIAPCWIETRPSIVRAFKKIWLREEIALYAQEIDERRAFLNEQRMDFVLMQFKLTPAERATRKAELSLLELEIQSKDVYLARLRSMLAA</sequence>
<organism evidence="2 3">
    <name type="scientific">Globisporangium ultimum (strain ATCC 200006 / CBS 805.95 / DAOM BR144)</name>
    <name type="common">Pythium ultimum</name>
    <dbReference type="NCBI Taxonomy" id="431595"/>
    <lineage>
        <taxon>Eukaryota</taxon>
        <taxon>Sar</taxon>
        <taxon>Stramenopiles</taxon>
        <taxon>Oomycota</taxon>
        <taxon>Peronosporomycetes</taxon>
        <taxon>Pythiales</taxon>
        <taxon>Pythiaceae</taxon>
        <taxon>Globisporangium</taxon>
    </lineage>
</organism>
<proteinExistence type="predicted"/>
<dbReference type="Proteomes" id="UP000019132">
    <property type="component" value="Unassembled WGS sequence"/>
</dbReference>
<dbReference type="VEuPathDB" id="FungiDB:PYU1_G010982"/>
<dbReference type="InParanoid" id="K3X1A7"/>
<dbReference type="EMBL" id="GL376590">
    <property type="status" value="NOT_ANNOTATED_CDS"/>
    <property type="molecule type" value="Genomic_DNA"/>
</dbReference>
<protein>
    <submittedName>
        <fullName evidence="2">Uncharacterized protein</fullName>
    </submittedName>
</protein>
<keyword evidence="1" id="KW-0732">Signal</keyword>
<reference evidence="3" key="2">
    <citation type="submission" date="2010-04" db="EMBL/GenBank/DDBJ databases">
        <authorList>
            <person name="Buell R."/>
            <person name="Hamilton J."/>
            <person name="Hostetler J."/>
        </authorList>
    </citation>
    <scope>NUCLEOTIDE SEQUENCE [LARGE SCALE GENOMIC DNA]</scope>
    <source>
        <strain evidence="3">DAOM:BR144</strain>
    </source>
</reference>
<feature type="chain" id="PRO_5003868303" evidence="1">
    <location>
        <begin position="26"/>
        <end position="595"/>
    </location>
</feature>
<name>K3X1A7_GLOUD</name>
<reference evidence="3" key="1">
    <citation type="journal article" date="2010" name="Genome Biol.">
        <title>Genome sequence of the necrotrophic plant pathogen Pythium ultimum reveals original pathogenicity mechanisms and effector repertoire.</title>
        <authorList>
            <person name="Levesque C.A."/>
            <person name="Brouwer H."/>
            <person name="Cano L."/>
            <person name="Hamilton J.P."/>
            <person name="Holt C."/>
            <person name="Huitema E."/>
            <person name="Raffaele S."/>
            <person name="Robideau G.P."/>
            <person name="Thines M."/>
            <person name="Win J."/>
            <person name="Zerillo M.M."/>
            <person name="Beakes G.W."/>
            <person name="Boore J.L."/>
            <person name="Busam D."/>
            <person name="Dumas B."/>
            <person name="Ferriera S."/>
            <person name="Fuerstenberg S.I."/>
            <person name="Gachon C.M."/>
            <person name="Gaulin E."/>
            <person name="Govers F."/>
            <person name="Grenville-Briggs L."/>
            <person name="Horner N."/>
            <person name="Hostetler J."/>
            <person name="Jiang R.H."/>
            <person name="Johnson J."/>
            <person name="Krajaejun T."/>
            <person name="Lin H."/>
            <person name="Meijer H.J."/>
            <person name="Moore B."/>
            <person name="Morris P."/>
            <person name="Phuntmart V."/>
            <person name="Puiu D."/>
            <person name="Shetty J."/>
            <person name="Stajich J.E."/>
            <person name="Tripathy S."/>
            <person name="Wawra S."/>
            <person name="van West P."/>
            <person name="Whitty B.R."/>
            <person name="Coutinho P.M."/>
            <person name="Henrissat B."/>
            <person name="Martin F."/>
            <person name="Thomas P.D."/>
            <person name="Tyler B.M."/>
            <person name="De Vries R.P."/>
            <person name="Kamoun S."/>
            <person name="Yandell M."/>
            <person name="Tisserat N."/>
            <person name="Buell C.R."/>
        </authorList>
    </citation>
    <scope>NUCLEOTIDE SEQUENCE</scope>
    <source>
        <strain evidence="3">DAOM:BR144</strain>
    </source>
</reference>
<dbReference type="AlphaFoldDB" id="K3X1A7"/>
<keyword evidence="3" id="KW-1185">Reference proteome</keyword>
<evidence type="ECO:0000313" key="2">
    <source>
        <dbReference type="EnsemblProtists" id="PYU1_T011006"/>
    </source>
</evidence>
<dbReference type="HOGENOM" id="CLU_032527_0_0_1"/>
<dbReference type="OMA" id="RWLRWTH"/>
<dbReference type="eggNOG" id="ENOG502RGIG">
    <property type="taxonomic scope" value="Eukaryota"/>
</dbReference>
<accession>K3X1A7</accession>
<feature type="signal peptide" evidence="1">
    <location>
        <begin position="1"/>
        <end position="25"/>
    </location>
</feature>